<feature type="compositionally biased region" description="Basic and acidic residues" evidence="5">
    <location>
        <begin position="169"/>
        <end position="182"/>
    </location>
</feature>
<feature type="compositionally biased region" description="Low complexity" evidence="5">
    <location>
        <begin position="1452"/>
        <end position="1494"/>
    </location>
</feature>
<dbReference type="InterPro" id="IPR000626">
    <property type="entry name" value="Ubiquitin-like_dom"/>
</dbReference>
<dbReference type="PROSITE" id="PS50053">
    <property type="entry name" value="UBIQUITIN_2"/>
    <property type="match status" value="1"/>
</dbReference>
<feature type="compositionally biased region" description="Basic and acidic residues" evidence="5">
    <location>
        <begin position="1351"/>
        <end position="1363"/>
    </location>
</feature>
<feature type="region of interest" description="Disordered" evidence="5">
    <location>
        <begin position="1294"/>
        <end position="1390"/>
    </location>
</feature>
<evidence type="ECO:0000313" key="8">
    <source>
        <dbReference type="EnsemblMetazoa" id="ENSAATROPP005112"/>
    </source>
</evidence>
<feature type="region of interest" description="Disordered" evidence="5">
    <location>
        <begin position="924"/>
        <end position="984"/>
    </location>
</feature>
<evidence type="ECO:0008006" key="10">
    <source>
        <dbReference type="Google" id="ProtNLM"/>
    </source>
</evidence>
<feature type="region of interest" description="Disordered" evidence="5">
    <location>
        <begin position="1235"/>
        <end position="1259"/>
    </location>
</feature>
<feature type="compositionally biased region" description="Acidic residues" evidence="5">
    <location>
        <begin position="1529"/>
        <end position="1557"/>
    </location>
</feature>
<dbReference type="InterPro" id="IPR035896">
    <property type="entry name" value="AN1-like_Znf"/>
</dbReference>
<name>A0AAG5D1K5_ANOAO</name>
<feature type="compositionally biased region" description="Acidic residues" evidence="5">
    <location>
        <begin position="945"/>
        <end position="962"/>
    </location>
</feature>
<dbReference type="InterPro" id="IPR029071">
    <property type="entry name" value="Ubiquitin-like_domsf"/>
</dbReference>
<accession>A0AAG5D1K5</accession>
<feature type="region of interest" description="Disordered" evidence="5">
    <location>
        <begin position="1176"/>
        <end position="1198"/>
    </location>
</feature>
<evidence type="ECO:0000259" key="6">
    <source>
        <dbReference type="PROSITE" id="PS50053"/>
    </source>
</evidence>
<dbReference type="Pfam" id="PF00240">
    <property type="entry name" value="ubiquitin"/>
    <property type="match status" value="1"/>
</dbReference>
<evidence type="ECO:0000313" key="9">
    <source>
        <dbReference type="Proteomes" id="UP000075880"/>
    </source>
</evidence>
<dbReference type="InterPro" id="IPR053061">
    <property type="entry name" value="AN1-type_zinc_finger"/>
</dbReference>
<dbReference type="EnsemblMetazoa" id="ENSAATROPT005526">
    <property type="protein sequence ID" value="ENSAATROPP005112"/>
    <property type="gene ID" value="ENSAATROPG004444"/>
</dbReference>
<dbReference type="SMART" id="SM00154">
    <property type="entry name" value="ZnF_AN1"/>
    <property type="match status" value="1"/>
</dbReference>
<feature type="region of interest" description="Disordered" evidence="5">
    <location>
        <begin position="1525"/>
        <end position="1561"/>
    </location>
</feature>
<dbReference type="PROSITE" id="PS51039">
    <property type="entry name" value="ZF_AN1"/>
    <property type="match status" value="1"/>
</dbReference>
<dbReference type="Pfam" id="PF01428">
    <property type="entry name" value="zf-AN1"/>
    <property type="match status" value="1"/>
</dbReference>
<dbReference type="SMART" id="SM00213">
    <property type="entry name" value="UBQ"/>
    <property type="match status" value="1"/>
</dbReference>
<dbReference type="InterPro" id="IPR000058">
    <property type="entry name" value="Znf_AN1"/>
</dbReference>
<feature type="compositionally biased region" description="Low complexity" evidence="5">
    <location>
        <begin position="1245"/>
        <end position="1257"/>
    </location>
</feature>
<dbReference type="SUPFAM" id="SSF118310">
    <property type="entry name" value="AN1-like Zinc finger"/>
    <property type="match status" value="1"/>
</dbReference>
<keyword evidence="2 4" id="KW-0863">Zinc-finger</keyword>
<keyword evidence="1" id="KW-0479">Metal-binding</keyword>
<sequence length="1730" mass="183306">MWTPSYDIIVETLTGSEFEVTVNDRDTVGYLKAEIQKYEGIPVSQQHLLYKHKELSDAMEMKDIPLIKGSRVKLVLGMKGGPISSKRLFTISSDYDNWLDMSDVFSGDDLINLQSPGLKLLLYKDNKKTVHRLMKVRAEKAGDGMKGSSMSRSVIGSGASGQGSGGHATQKEREAAITKQKMDQIKAKLSMKKKRLGAVQGGSGASAADEEGAAESQKTEQLQATADGRCVAGGSDLNTDSGSKLARGQVQYRHKKRHSHLHQHYHHHHHHPQHETVIKEEKTPIGYHRPGASGASARGTTGGGAAALMATGGHSSPMVGAIGSMLPAATTTTATGAHRKSMPAVIDIGRQEQESAAAPFSYGLVNVLHGSTTTSATTTARTPALELEKRSQIREHLQRNRSFKTISAKNLDFSRDCSHMGARGGAGGGHGGSAGLERSLSFHSNGILNRMNSETTLDGGSSIRRCANLGHPRGGTGIGQSRIGADAGGCTTTQSLHQLDEKVSSASLHDLIELLKYTQSKQQRTISNDSLNKLVLNYSKKMYMPHSYHHGTVPPSGPGPKISLPDINPSLNNIDEYLPNFDVDTIQQAAAIESAGAAGGAIPKRLVSRSSSEEGRECGIASAEIAFKNAAAGAVDKTYRTLCKSISDDSSVYELPKLLVREDSPVESFLGSYSQLETVALRGDSPKNSYTSAGSLQDVGGGEAVGGGLLDEPGSTASAATAMPESLLELRSIASKSPASIVGEAKRASESLLQLAQIAVESVKSSSATPPAAAVINDISPSGSQLLGSNGVANACGDGASLVAGGATVRERNVVSSTSSIPPTWCHHWNHRQLQQQPQHGPFSSSLQQLTGSIHPRHHHSDLGINELELKFVRTESLDRGSNEAMGVGDASDNVIKLPAIPNLEINTSWLSSGCWDTLRFGREDEDDDEALDEEEVGGEVHDEHEDEEDVDVGEGPEEEDQERVQTSSSCSSIQRPHRATSNSTSFIHSHLSISSDEDDLLSVAHELGGGAGGGGIGEGSAGSAGSIVGSNCGAYKAGSNKSKSIDLNEFRKAFGSSPTLLNGFAAGVGTSCTRLVPQLSRLETIPSQYRRGYTNLNDACLSSSTSELECVSNGASKKKHHHTGGGLLPPEDDRNVLSSALLKYRKNGNIPYVRSNENLNRYKVSLCCTTIPAPSGDGGGGARQRSGDSDALGGGGDALYLRQRQQPTGSTSTATGGRLLPGIRDHLASIADSELSDSFGGGSSSNNSSHNSTGSNLNEDDECAAASRCFAVDGDFECSFSRLSCCSSGTATAPGGASKLMSPGGGATGANGYHHHRQQQQHASSGLSAIGSVGGSALRAANSSSSVSGERNHRMLFGDEGRSSMPRLTGSDGGGTGTTSTAATPLRPSDYYFPSDESLFNMDSFFDDFVEIDTSDIFDSTEFININAPGVGGRKGVGGSQGGSLLLPDIHAQQQQQQQHHMGEQQQKSTSSSTASSSQYIYLQRLQDQQQQRRVLHTPPPGFRGNSYEDQILKCSTRYAFMHAGGDYGDDGDEDDDDEDDVDDDDEEEEEEEEEGIASIIQHIDREQLCDEPPRLANTSSSSASAAATVSSSVVPLHSGGKRHSASASSERLLRLLNSQLPPHRSHSSALLTLPASLPAEPDALVAASTGTEPMTATLEQSKPKKLRCAQCNKKLGMVMIMKCHCEKVFCAQHRYAEAHNCSYDFKFEGRKVLEKNNPLVVADKLPKI</sequence>
<feature type="region of interest" description="Disordered" evidence="5">
    <location>
        <begin position="196"/>
        <end position="222"/>
    </location>
</feature>
<feature type="region of interest" description="Disordered" evidence="5">
    <location>
        <begin position="140"/>
        <end position="182"/>
    </location>
</feature>
<keyword evidence="3" id="KW-0862">Zinc</keyword>
<dbReference type="PANTHER" id="PTHR46728">
    <property type="entry name" value="AN1-TYPE ZINC FINGER PROTEIN 4"/>
    <property type="match status" value="1"/>
</dbReference>
<evidence type="ECO:0000256" key="1">
    <source>
        <dbReference type="ARBA" id="ARBA00022723"/>
    </source>
</evidence>
<evidence type="ECO:0000256" key="4">
    <source>
        <dbReference type="PROSITE-ProRule" id="PRU00449"/>
    </source>
</evidence>
<proteinExistence type="predicted"/>
<evidence type="ECO:0000256" key="3">
    <source>
        <dbReference type="ARBA" id="ARBA00022833"/>
    </source>
</evidence>
<feature type="domain" description="Ubiquitin-like" evidence="6">
    <location>
        <begin position="6"/>
        <end position="81"/>
    </location>
</feature>
<feature type="domain" description="AN1-type" evidence="7">
    <location>
        <begin position="1664"/>
        <end position="1711"/>
    </location>
</feature>
<evidence type="ECO:0000256" key="5">
    <source>
        <dbReference type="SAM" id="MobiDB-lite"/>
    </source>
</evidence>
<feature type="region of interest" description="Disordered" evidence="5">
    <location>
        <begin position="1113"/>
        <end position="1133"/>
    </location>
</feature>
<protein>
    <recommendedName>
        <fullName evidence="10">AN1-type domain-containing protein</fullName>
    </recommendedName>
</protein>
<feature type="compositionally biased region" description="Acidic residues" evidence="5">
    <location>
        <begin position="924"/>
        <end position="938"/>
    </location>
</feature>
<dbReference type="Gene3D" id="3.10.20.90">
    <property type="entry name" value="Phosphatidylinositol 3-kinase Catalytic Subunit, Chain A, domain 1"/>
    <property type="match status" value="1"/>
</dbReference>
<evidence type="ECO:0000259" key="7">
    <source>
        <dbReference type="PROSITE" id="PS51039"/>
    </source>
</evidence>
<keyword evidence="9" id="KW-1185">Reference proteome</keyword>
<feature type="region of interest" description="Disordered" evidence="5">
    <location>
        <begin position="1452"/>
        <end position="1509"/>
    </location>
</feature>
<dbReference type="GO" id="GO:0008270">
    <property type="term" value="F:zinc ion binding"/>
    <property type="evidence" value="ECO:0007669"/>
    <property type="project" value="UniProtKB-KW"/>
</dbReference>
<reference evidence="8" key="1">
    <citation type="submission" date="2024-04" db="UniProtKB">
        <authorList>
            <consortium name="EnsemblMetazoa"/>
        </authorList>
    </citation>
    <scope>IDENTIFICATION</scope>
    <source>
        <strain evidence="8">EBRO</strain>
    </source>
</reference>
<dbReference type="PANTHER" id="PTHR46728:SF1">
    <property type="entry name" value="AN1-TYPE ZINC FINGER PROTEIN 4"/>
    <property type="match status" value="1"/>
</dbReference>
<dbReference type="Gene3D" id="4.10.1110.10">
    <property type="entry name" value="AN1-like Zinc finger"/>
    <property type="match status" value="1"/>
</dbReference>
<dbReference type="SUPFAM" id="SSF54236">
    <property type="entry name" value="Ubiquitin-like"/>
    <property type="match status" value="1"/>
</dbReference>
<dbReference type="Proteomes" id="UP000075880">
    <property type="component" value="Unassembled WGS sequence"/>
</dbReference>
<feature type="compositionally biased region" description="Polar residues" evidence="5">
    <location>
        <begin position="965"/>
        <end position="984"/>
    </location>
</feature>
<evidence type="ECO:0000256" key="2">
    <source>
        <dbReference type="ARBA" id="ARBA00022771"/>
    </source>
</evidence>
<organism evidence="8 9">
    <name type="scientific">Anopheles atroparvus</name>
    <name type="common">European mosquito</name>
    <dbReference type="NCBI Taxonomy" id="41427"/>
    <lineage>
        <taxon>Eukaryota</taxon>
        <taxon>Metazoa</taxon>
        <taxon>Ecdysozoa</taxon>
        <taxon>Arthropoda</taxon>
        <taxon>Hexapoda</taxon>
        <taxon>Insecta</taxon>
        <taxon>Pterygota</taxon>
        <taxon>Neoptera</taxon>
        <taxon>Endopterygota</taxon>
        <taxon>Diptera</taxon>
        <taxon>Nematocera</taxon>
        <taxon>Culicoidea</taxon>
        <taxon>Culicidae</taxon>
        <taxon>Anophelinae</taxon>
        <taxon>Anopheles</taxon>
    </lineage>
</organism>